<protein>
    <submittedName>
        <fullName evidence="3">Polysaccharide deacetylase family protein</fullName>
    </submittedName>
</protein>
<dbReference type="Gene3D" id="3.20.20.370">
    <property type="entry name" value="Glycoside hydrolase/deacetylase"/>
    <property type="match status" value="1"/>
</dbReference>
<evidence type="ECO:0000256" key="1">
    <source>
        <dbReference type="SAM" id="Phobius"/>
    </source>
</evidence>
<gene>
    <name evidence="3" type="ORF">L1I30_08150</name>
</gene>
<dbReference type="RefSeq" id="WP_236133785.1">
    <property type="nucleotide sequence ID" value="NZ_JAKGTH010000008.1"/>
</dbReference>
<feature type="transmembrane region" description="Helical" evidence="1">
    <location>
        <begin position="12"/>
        <end position="36"/>
    </location>
</feature>
<dbReference type="PROSITE" id="PS51677">
    <property type="entry name" value="NODB"/>
    <property type="match status" value="1"/>
</dbReference>
<dbReference type="Proteomes" id="UP001179363">
    <property type="component" value="Unassembled WGS sequence"/>
</dbReference>
<evidence type="ECO:0000313" key="3">
    <source>
        <dbReference type="EMBL" id="MCF4101635.1"/>
    </source>
</evidence>
<proteinExistence type="predicted"/>
<dbReference type="CDD" id="cd10917">
    <property type="entry name" value="CE4_NodB_like_6s_7s"/>
    <property type="match status" value="1"/>
</dbReference>
<dbReference type="PANTHER" id="PTHR10587">
    <property type="entry name" value="GLYCOSYL TRANSFERASE-RELATED"/>
    <property type="match status" value="1"/>
</dbReference>
<dbReference type="Pfam" id="PF01522">
    <property type="entry name" value="Polysacc_deac_1"/>
    <property type="match status" value="1"/>
</dbReference>
<evidence type="ECO:0000313" key="4">
    <source>
        <dbReference type="Proteomes" id="UP001179363"/>
    </source>
</evidence>
<dbReference type="EMBL" id="JAKGTH010000008">
    <property type="protein sequence ID" value="MCF4101635.1"/>
    <property type="molecule type" value="Genomic_DNA"/>
</dbReference>
<keyword evidence="1" id="KW-0472">Membrane</keyword>
<dbReference type="InterPro" id="IPR002509">
    <property type="entry name" value="NODB_dom"/>
</dbReference>
<evidence type="ECO:0000259" key="2">
    <source>
        <dbReference type="PROSITE" id="PS51677"/>
    </source>
</evidence>
<comment type="caution">
    <text evidence="3">The sequence shown here is derived from an EMBL/GenBank/DDBJ whole genome shotgun (WGS) entry which is preliminary data.</text>
</comment>
<dbReference type="SUPFAM" id="SSF88713">
    <property type="entry name" value="Glycoside hydrolase/deacetylase"/>
    <property type="match status" value="1"/>
</dbReference>
<keyword evidence="1" id="KW-0812">Transmembrane</keyword>
<accession>A0ABS9EFI2</accession>
<name>A0ABS9EFI2_9FLAO</name>
<organism evidence="3 4">
    <name type="scientific">Gillisia lutea</name>
    <dbReference type="NCBI Taxonomy" id="2909668"/>
    <lineage>
        <taxon>Bacteria</taxon>
        <taxon>Pseudomonadati</taxon>
        <taxon>Bacteroidota</taxon>
        <taxon>Flavobacteriia</taxon>
        <taxon>Flavobacteriales</taxon>
        <taxon>Flavobacteriaceae</taxon>
        <taxon>Gillisia</taxon>
    </lineage>
</organism>
<keyword evidence="4" id="KW-1185">Reference proteome</keyword>
<feature type="domain" description="NodB homology" evidence="2">
    <location>
        <begin position="58"/>
        <end position="235"/>
    </location>
</feature>
<reference evidence="3" key="1">
    <citation type="submission" date="2022-01" db="EMBL/GenBank/DDBJ databases">
        <title>Gillisia lutea sp. nov., isolated from marine plastic residues from the Malvarosa beach (Valencia, Spain).</title>
        <authorList>
            <person name="Vidal-Verdu A."/>
            <person name="Molina-Menor E."/>
            <person name="Satari L."/>
            <person name="Pascual J."/>
            <person name="Pereto J."/>
            <person name="Porcar M."/>
        </authorList>
    </citation>
    <scope>NUCLEOTIDE SEQUENCE</scope>
    <source>
        <strain evidence="3">M10.2A</strain>
    </source>
</reference>
<dbReference type="InterPro" id="IPR050248">
    <property type="entry name" value="Polysacc_deacetylase_ArnD"/>
</dbReference>
<keyword evidence="1" id="KW-1133">Transmembrane helix</keyword>
<dbReference type="InterPro" id="IPR011330">
    <property type="entry name" value="Glyco_hydro/deAcase_b/a-brl"/>
</dbReference>
<sequence>MLAILILGGIGAYFYFILFWLILGVAVGYTTFLLLVSSNIQFNFFVNAYHNNPEVSQRQVAITFDDGPVENTLKILEVLKKYDVKASFFCIGKNIEANPHIFNKILEEGHFIGNHTFSHTKKMGFLSRNKIIQEIQECDKTAFNVGGIKPNTFRPPFGIINPKIKAALEVTGHKVIGWNLRSYDTIVRSEKLILNRITSRIKPGDVVLLHDRKEHTVVILEQLLIFLQTNDFTACRVDNLFKIDAYT</sequence>